<dbReference type="InterPro" id="IPR019775">
    <property type="entry name" value="WD40_repeat_CS"/>
</dbReference>
<evidence type="ECO:0000256" key="2">
    <source>
        <dbReference type="ARBA" id="ARBA00022737"/>
    </source>
</evidence>
<evidence type="ECO:0000256" key="1">
    <source>
        <dbReference type="ARBA" id="ARBA00022574"/>
    </source>
</evidence>
<dbReference type="InterPro" id="IPR011044">
    <property type="entry name" value="Quino_amine_DH_bsu"/>
</dbReference>
<protein>
    <submittedName>
        <fullName evidence="4">WD40 repeat domain-containing protein</fullName>
    </submittedName>
</protein>
<dbReference type="InterPro" id="IPR001680">
    <property type="entry name" value="WD40_rpt"/>
</dbReference>
<feature type="repeat" description="WD" evidence="3">
    <location>
        <begin position="1"/>
        <end position="42"/>
    </location>
</feature>
<dbReference type="PANTHER" id="PTHR19879">
    <property type="entry name" value="TRANSCRIPTION INITIATION FACTOR TFIID"/>
    <property type="match status" value="1"/>
</dbReference>
<comment type="caution">
    <text evidence="4">The sequence shown here is derived from an EMBL/GenBank/DDBJ whole genome shotgun (WGS) entry which is preliminary data.</text>
</comment>
<dbReference type="EMBL" id="JBHTIR010003186">
    <property type="protein sequence ID" value="MFD0854801.1"/>
    <property type="molecule type" value="Genomic_DNA"/>
</dbReference>
<dbReference type="PANTHER" id="PTHR19879:SF9">
    <property type="entry name" value="TRANSCRIPTION INITIATION FACTOR TFIID SUBUNIT 5"/>
    <property type="match status" value="1"/>
</dbReference>
<dbReference type="Pfam" id="PF00400">
    <property type="entry name" value="WD40"/>
    <property type="match status" value="1"/>
</dbReference>
<dbReference type="PROSITE" id="PS50082">
    <property type="entry name" value="WD_REPEATS_2"/>
    <property type="match status" value="1"/>
</dbReference>
<dbReference type="PROSITE" id="PS50294">
    <property type="entry name" value="WD_REPEATS_REGION"/>
    <property type="match status" value="1"/>
</dbReference>
<dbReference type="SUPFAM" id="SSF50969">
    <property type="entry name" value="YVTN repeat-like/Quinoprotein amine dehydrogenase"/>
    <property type="match status" value="1"/>
</dbReference>
<proteinExistence type="predicted"/>
<evidence type="ECO:0000313" key="5">
    <source>
        <dbReference type="Proteomes" id="UP001597083"/>
    </source>
</evidence>
<gene>
    <name evidence="4" type="ORF">ACFQ07_21355</name>
</gene>
<keyword evidence="2" id="KW-0677">Repeat</keyword>
<sequence length="112" mass="12582">MLNGRTTLESSAFSRDGRLLAIGNTDGEVRVWDMETNRQYGLTLAGNPRPVTSLAFAEDGRTLYAAIRDQGVLREFPLDVNRNIDTLCSRSGHLTEAEWRTHIPEAPYRKTC</sequence>
<organism evidence="4 5">
    <name type="scientific">Actinomadura adrarensis</name>
    <dbReference type="NCBI Taxonomy" id="1819600"/>
    <lineage>
        <taxon>Bacteria</taxon>
        <taxon>Bacillati</taxon>
        <taxon>Actinomycetota</taxon>
        <taxon>Actinomycetes</taxon>
        <taxon>Streptosporangiales</taxon>
        <taxon>Thermomonosporaceae</taxon>
        <taxon>Actinomadura</taxon>
    </lineage>
</organism>
<reference evidence="5" key="1">
    <citation type="journal article" date="2019" name="Int. J. Syst. Evol. Microbiol.">
        <title>The Global Catalogue of Microorganisms (GCM) 10K type strain sequencing project: providing services to taxonomists for standard genome sequencing and annotation.</title>
        <authorList>
            <consortium name="The Broad Institute Genomics Platform"/>
            <consortium name="The Broad Institute Genome Sequencing Center for Infectious Disease"/>
            <person name="Wu L."/>
            <person name="Ma J."/>
        </authorList>
    </citation>
    <scope>NUCLEOTIDE SEQUENCE [LARGE SCALE GENOMIC DNA]</scope>
    <source>
        <strain evidence="5">JCM 31696</strain>
    </source>
</reference>
<keyword evidence="5" id="KW-1185">Reference proteome</keyword>
<accession>A0ABW3CKD4</accession>
<dbReference type="Gene3D" id="2.130.10.10">
    <property type="entry name" value="YVTN repeat-like/Quinoprotein amine dehydrogenase"/>
    <property type="match status" value="1"/>
</dbReference>
<dbReference type="InterPro" id="IPR015943">
    <property type="entry name" value="WD40/YVTN_repeat-like_dom_sf"/>
</dbReference>
<evidence type="ECO:0000313" key="4">
    <source>
        <dbReference type="EMBL" id="MFD0854801.1"/>
    </source>
</evidence>
<dbReference type="Proteomes" id="UP001597083">
    <property type="component" value="Unassembled WGS sequence"/>
</dbReference>
<evidence type="ECO:0000256" key="3">
    <source>
        <dbReference type="PROSITE-ProRule" id="PRU00221"/>
    </source>
</evidence>
<dbReference type="PROSITE" id="PS00678">
    <property type="entry name" value="WD_REPEATS_1"/>
    <property type="match status" value="1"/>
</dbReference>
<keyword evidence="1 3" id="KW-0853">WD repeat</keyword>
<name>A0ABW3CKD4_9ACTN</name>